<proteinExistence type="predicted"/>
<dbReference type="Proteomes" id="UP000800039">
    <property type="component" value="Unassembled WGS sequence"/>
</dbReference>
<sequence length="301" mass="34462">MADPDQNKDNFISSLRVVIEAHAVAHAAKDELLAVKDAQITALKESAERKLQHIDYLEKVRQTTSQVNEQDLRGYRDNDDDNDDDEDAHTSDYNGNNVDYYDGDLPISDYYDLYKPSRYNAEQQTQKNIIETQLSTAMAELKVATNMKKLSEVEMSNVSHEVQEISYRKNKLENSIKKLEVKQGNIELHVGKLELHVSNLETQKTKLEVHIGNNHEDAEWEQRMGRHRTLPRHFTVSSFLVASNPSPRSNCPPTARSSPSSQWFALFSRSWPISWKAAHAALPQQLYSPRMPRGRVPFRAC</sequence>
<name>A0A9P4GGH0_9PLEO</name>
<dbReference type="EMBL" id="ML976616">
    <property type="protein sequence ID" value="KAF1844794.1"/>
    <property type="molecule type" value="Genomic_DNA"/>
</dbReference>
<evidence type="ECO:0000313" key="3">
    <source>
        <dbReference type="Proteomes" id="UP000800039"/>
    </source>
</evidence>
<keyword evidence="3" id="KW-1185">Reference proteome</keyword>
<protein>
    <submittedName>
        <fullName evidence="2">Uncharacterized protein</fullName>
    </submittedName>
</protein>
<gene>
    <name evidence="2" type="ORF">K460DRAFT_98854</name>
</gene>
<dbReference type="AlphaFoldDB" id="A0A9P4GGH0"/>
<dbReference type="RefSeq" id="XP_040787357.1">
    <property type="nucleotide sequence ID" value="XM_040938859.1"/>
</dbReference>
<organism evidence="2 3">
    <name type="scientific">Cucurbitaria berberidis CBS 394.84</name>
    <dbReference type="NCBI Taxonomy" id="1168544"/>
    <lineage>
        <taxon>Eukaryota</taxon>
        <taxon>Fungi</taxon>
        <taxon>Dikarya</taxon>
        <taxon>Ascomycota</taxon>
        <taxon>Pezizomycotina</taxon>
        <taxon>Dothideomycetes</taxon>
        <taxon>Pleosporomycetidae</taxon>
        <taxon>Pleosporales</taxon>
        <taxon>Pleosporineae</taxon>
        <taxon>Cucurbitariaceae</taxon>
        <taxon>Cucurbitaria</taxon>
    </lineage>
</organism>
<feature type="compositionally biased region" description="Acidic residues" evidence="1">
    <location>
        <begin position="78"/>
        <end position="87"/>
    </location>
</feature>
<comment type="caution">
    <text evidence="2">The sequence shown here is derived from an EMBL/GenBank/DDBJ whole genome shotgun (WGS) entry which is preliminary data.</text>
</comment>
<feature type="region of interest" description="Disordered" evidence="1">
    <location>
        <begin position="62"/>
        <end position="98"/>
    </location>
</feature>
<reference evidence="2" key="1">
    <citation type="submission" date="2020-01" db="EMBL/GenBank/DDBJ databases">
        <authorList>
            <consortium name="DOE Joint Genome Institute"/>
            <person name="Haridas S."/>
            <person name="Albert R."/>
            <person name="Binder M."/>
            <person name="Bloem J."/>
            <person name="Labutti K."/>
            <person name="Salamov A."/>
            <person name="Andreopoulos B."/>
            <person name="Baker S.E."/>
            <person name="Barry K."/>
            <person name="Bills G."/>
            <person name="Bluhm B.H."/>
            <person name="Cannon C."/>
            <person name="Castanera R."/>
            <person name="Culley D.E."/>
            <person name="Daum C."/>
            <person name="Ezra D."/>
            <person name="Gonzalez J.B."/>
            <person name="Henrissat B."/>
            <person name="Kuo A."/>
            <person name="Liang C."/>
            <person name="Lipzen A."/>
            <person name="Lutzoni F."/>
            <person name="Magnuson J."/>
            <person name="Mondo S."/>
            <person name="Nolan M."/>
            <person name="Ohm R."/>
            <person name="Pangilinan J."/>
            <person name="Park H.-J."/>
            <person name="Ramirez L."/>
            <person name="Alfaro M."/>
            <person name="Sun H."/>
            <person name="Tritt A."/>
            <person name="Yoshinaga Y."/>
            <person name="Zwiers L.-H."/>
            <person name="Turgeon B.G."/>
            <person name="Goodwin S.B."/>
            <person name="Spatafora J.W."/>
            <person name="Crous P.W."/>
            <person name="Grigoriev I.V."/>
        </authorList>
    </citation>
    <scope>NUCLEOTIDE SEQUENCE</scope>
    <source>
        <strain evidence="2">CBS 394.84</strain>
    </source>
</reference>
<dbReference type="GeneID" id="63856116"/>
<accession>A0A9P4GGH0</accession>
<evidence type="ECO:0000313" key="2">
    <source>
        <dbReference type="EMBL" id="KAF1844794.1"/>
    </source>
</evidence>
<evidence type="ECO:0000256" key="1">
    <source>
        <dbReference type="SAM" id="MobiDB-lite"/>
    </source>
</evidence>